<gene>
    <name evidence="1" type="ORF">HNQ88_004169</name>
</gene>
<evidence type="ECO:0000313" key="2">
    <source>
        <dbReference type="Proteomes" id="UP001185092"/>
    </source>
</evidence>
<name>A0AAE4BUT0_9BACT</name>
<protein>
    <submittedName>
        <fullName evidence="1">Uncharacterized protein</fullName>
    </submittedName>
</protein>
<sequence length="132" mass="16088">MSIISRTRKKQLRSFKSRLLWNQGYDRKIGDWEFLHIHENSSQVKIGDEFDFWCYNKKNNYLLRLRKTKTEKYIIVKSKGRNTTIYLIAELNFKEITDQLIHKILTQFEKNGIPKWKVKKIYTEQKINNVFK</sequence>
<keyword evidence="2" id="KW-1185">Reference proteome</keyword>
<comment type="caution">
    <text evidence="1">The sequence shown here is derived from an EMBL/GenBank/DDBJ whole genome shotgun (WGS) entry which is preliminary data.</text>
</comment>
<dbReference type="RefSeq" id="WP_309941616.1">
    <property type="nucleotide sequence ID" value="NZ_AP025305.1"/>
</dbReference>
<proteinExistence type="predicted"/>
<dbReference type="Proteomes" id="UP001185092">
    <property type="component" value="Unassembled WGS sequence"/>
</dbReference>
<accession>A0AAE4BUT0</accession>
<dbReference type="AlphaFoldDB" id="A0AAE4BUT0"/>
<reference evidence="1" key="1">
    <citation type="submission" date="2023-07" db="EMBL/GenBank/DDBJ databases">
        <title>Genomic Encyclopedia of Type Strains, Phase IV (KMG-IV): sequencing the most valuable type-strain genomes for metagenomic binning, comparative biology and taxonomic classification.</title>
        <authorList>
            <person name="Goeker M."/>
        </authorList>
    </citation>
    <scope>NUCLEOTIDE SEQUENCE</scope>
    <source>
        <strain evidence="1">DSM 26174</strain>
    </source>
</reference>
<dbReference type="EMBL" id="JAVDQD010000006">
    <property type="protein sequence ID" value="MDR6241093.1"/>
    <property type="molecule type" value="Genomic_DNA"/>
</dbReference>
<organism evidence="1 2">
    <name type="scientific">Aureibacter tunicatorum</name>
    <dbReference type="NCBI Taxonomy" id="866807"/>
    <lineage>
        <taxon>Bacteria</taxon>
        <taxon>Pseudomonadati</taxon>
        <taxon>Bacteroidota</taxon>
        <taxon>Cytophagia</taxon>
        <taxon>Cytophagales</taxon>
        <taxon>Persicobacteraceae</taxon>
        <taxon>Aureibacter</taxon>
    </lineage>
</organism>
<evidence type="ECO:0000313" key="1">
    <source>
        <dbReference type="EMBL" id="MDR6241093.1"/>
    </source>
</evidence>